<accession>A0A8S5QG98</accession>
<sequence>MKDERLKPCPFCGEVPSIFVCDDEGNIHDEDYLTRPYSGVSFALRHEYKKNQPDKEICPIATHPYEILGTQLYESIDELVERWNKRKIGDIVHE</sequence>
<organism evidence="1">
    <name type="scientific">Siphoviridae sp. ctr8v12</name>
    <dbReference type="NCBI Taxonomy" id="2825685"/>
    <lineage>
        <taxon>Viruses</taxon>
        <taxon>Duplodnaviria</taxon>
        <taxon>Heunggongvirae</taxon>
        <taxon>Uroviricota</taxon>
        <taxon>Caudoviricetes</taxon>
    </lineage>
</organism>
<reference evidence="1" key="1">
    <citation type="journal article" date="2021" name="Proc. Natl. Acad. Sci. U.S.A.">
        <title>A Catalog of Tens of Thousands of Viruses from Human Metagenomes Reveals Hidden Associations with Chronic Diseases.</title>
        <authorList>
            <person name="Tisza M.J."/>
            <person name="Buck C.B."/>
        </authorList>
    </citation>
    <scope>NUCLEOTIDE SEQUENCE</scope>
    <source>
        <strain evidence="1">Ctr8v12</strain>
    </source>
</reference>
<dbReference type="EMBL" id="BK015649">
    <property type="protein sequence ID" value="DAE17986.1"/>
    <property type="molecule type" value="Genomic_DNA"/>
</dbReference>
<protein>
    <submittedName>
        <fullName evidence="1">Restriction alleviation protein</fullName>
    </submittedName>
</protein>
<proteinExistence type="predicted"/>
<name>A0A8S5QG98_9CAUD</name>
<evidence type="ECO:0000313" key="1">
    <source>
        <dbReference type="EMBL" id="DAE17986.1"/>
    </source>
</evidence>